<gene>
    <name evidence="1" type="ORF">DPEC_G00047070</name>
</gene>
<keyword evidence="2" id="KW-1185">Reference proteome</keyword>
<protein>
    <submittedName>
        <fullName evidence="1">Uncharacterized protein</fullName>
    </submittedName>
</protein>
<evidence type="ECO:0000313" key="2">
    <source>
        <dbReference type="Proteomes" id="UP001157502"/>
    </source>
</evidence>
<reference evidence="1" key="1">
    <citation type="submission" date="2021-05" db="EMBL/GenBank/DDBJ databases">
        <authorList>
            <person name="Pan Q."/>
            <person name="Jouanno E."/>
            <person name="Zahm M."/>
            <person name="Klopp C."/>
            <person name="Cabau C."/>
            <person name="Louis A."/>
            <person name="Berthelot C."/>
            <person name="Parey E."/>
            <person name="Roest Crollius H."/>
            <person name="Montfort J."/>
            <person name="Robinson-Rechavi M."/>
            <person name="Bouchez O."/>
            <person name="Lampietro C."/>
            <person name="Lopez Roques C."/>
            <person name="Donnadieu C."/>
            <person name="Postlethwait J."/>
            <person name="Bobe J."/>
            <person name="Dillon D."/>
            <person name="Chandos A."/>
            <person name="von Hippel F."/>
            <person name="Guiguen Y."/>
        </authorList>
    </citation>
    <scope>NUCLEOTIDE SEQUENCE</scope>
    <source>
        <strain evidence="1">YG-Jan2019</strain>
    </source>
</reference>
<sequence>MITSMSRRVAATSVGWREYAVSLLTFTQHEDQVVPSTSTDAPPLCTDTGLSSGSGAQRWHLHDGDGRDAIIAPKGSRGTLGSRLERGRLCRPYQGRVAGYSTGRQPTAITLSAARLHHGAF</sequence>
<evidence type="ECO:0000313" key="1">
    <source>
        <dbReference type="EMBL" id="KAJ8012842.1"/>
    </source>
</evidence>
<dbReference type="EMBL" id="CM055731">
    <property type="protein sequence ID" value="KAJ8012842.1"/>
    <property type="molecule type" value="Genomic_DNA"/>
</dbReference>
<comment type="caution">
    <text evidence="1">The sequence shown here is derived from an EMBL/GenBank/DDBJ whole genome shotgun (WGS) entry which is preliminary data.</text>
</comment>
<name>A0ACC2HA90_DALPE</name>
<organism evidence="1 2">
    <name type="scientific">Dallia pectoralis</name>
    <name type="common">Alaska blackfish</name>
    <dbReference type="NCBI Taxonomy" id="75939"/>
    <lineage>
        <taxon>Eukaryota</taxon>
        <taxon>Metazoa</taxon>
        <taxon>Chordata</taxon>
        <taxon>Craniata</taxon>
        <taxon>Vertebrata</taxon>
        <taxon>Euteleostomi</taxon>
        <taxon>Actinopterygii</taxon>
        <taxon>Neopterygii</taxon>
        <taxon>Teleostei</taxon>
        <taxon>Protacanthopterygii</taxon>
        <taxon>Esociformes</taxon>
        <taxon>Umbridae</taxon>
        <taxon>Dallia</taxon>
    </lineage>
</organism>
<accession>A0ACC2HA90</accession>
<proteinExistence type="predicted"/>
<dbReference type="Proteomes" id="UP001157502">
    <property type="component" value="Chromosome 4"/>
</dbReference>